<dbReference type="EMBL" id="JACGCM010001497">
    <property type="protein sequence ID" value="KAF6154497.1"/>
    <property type="molecule type" value="Genomic_DNA"/>
</dbReference>
<dbReference type="GO" id="GO:0008270">
    <property type="term" value="F:zinc ion binding"/>
    <property type="evidence" value="ECO:0007669"/>
    <property type="project" value="UniProtKB-KW"/>
</dbReference>
<evidence type="ECO:0000259" key="13">
    <source>
        <dbReference type="PROSITE" id="PS50089"/>
    </source>
</evidence>
<evidence type="ECO:0000256" key="1">
    <source>
        <dbReference type="ARBA" id="ARBA00000900"/>
    </source>
</evidence>
<evidence type="ECO:0000256" key="3">
    <source>
        <dbReference type="ARBA" id="ARBA00012483"/>
    </source>
</evidence>
<feature type="region of interest" description="Disordered" evidence="12">
    <location>
        <begin position="243"/>
        <end position="266"/>
    </location>
</feature>
<accession>A0A7J7MI00</accession>
<evidence type="ECO:0000256" key="9">
    <source>
        <dbReference type="ARBA" id="ARBA00022833"/>
    </source>
</evidence>
<dbReference type="InterPro" id="IPR017907">
    <property type="entry name" value="Znf_RING_CS"/>
</dbReference>
<comment type="caution">
    <text evidence="14">The sequence shown here is derived from an EMBL/GenBank/DDBJ whole genome shotgun (WGS) entry which is preliminary data.</text>
</comment>
<evidence type="ECO:0000256" key="2">
    <source>
        <dbReference type="ARBA" id="ARBA00004906"/>
    </source>
</evidence>
<evidence type="ECO:0000256" key="6">
    <source>
        <dbReference type="ARBA" id="ARBA00022737"/>
    </source>
</evidence>
<evidence type="ECO:0000256" key="10">
    <source>
        <dbReference type="ARBA" id="ARBA00023043"/>
    </source>
</evidence>
<dbReference type="PROSITE" id="PS00518">
    <property type="entry name" value="ZF_RING_1"/>
    <property type="match status" value="1"/>
</dbReference>
<evidence type="ECO:0000256" key="7">
    <source>
        <dbReference type="ARBA" id="ARBA00022771"/>
    </source>
</evidence>
<evidence type="ECO:0000313" key="14">
    <source>
        <dbReference type="EMBL" id="KAF6154497.1"/>
    </source>
</evidence>
<dbReference type="Pfam" id="PF24921">
    <property type="entry name" value="RING_XB3-XBAT31"/>
    <property type="match status" value="1"/>
</dbReference>
<keyword evidence="5" id="KW-0479">Metal-binding</keyword>
<keyword evidence="6" id="KW-0677">Repeat</keyword>
<proteinExistence type="predicted"/>
<comment type="catalytic activity">
    <reaction evidence="1">
        <text>S-ubiquitinyl-[E2 ubiquitin-conjugating enzyme]-L-cysteine + [acceptor protein]-L-lysine = [E2 ubiquitin-conjugating enzyme]-L-cysteine + N(6)-ubiquitinyl-[acceptor protein]-L-lysine.</text>
        <dbReference type="EC" id="2.3.2.27"/>
    </reaction>
</comment>
<dbReference type="OrthoDB" id="20872at2759"/>
<evidence type="ECO:0000256" key="11">
    <source>
        <dbReference type="PROSITE-ProRule" id="PRU00175"/>
    </source>
</evidence>
<name>A0A7J7MI00_9MAGN</name>
<dbReference type="SMART" id="SM00184">
    <property type="entry name" value="RING"/>
    <property type="match status" value="1"/>
</dbReference>
<keyword evidence="10" id="KW-0040">ANK repeat</keyword>
<feature type="compositionally biased region" description="Polar residues" evidence="12">
    <location>
        <begin position="254"/>
        <end position="264"/>
    </location>
</feature>
<dbReference type="GO" id="GO:0061630">
    <property type="term" value="F:ubiquitin protein ligase activity"/>
    <property type="evidence" value="ECO:0007669"/>
    <property type="project" value="UniProtKB-EC"/>
</dbReference>
<keyword evidence="4" id="KW-0808">Transferase</keyword>
<evidence type="ECO:0000256" key="5">
    <source>
        <dbReference type="ARBA" id="ARBA00022723"/>
    </source>
</evidence>
<organism evidence="14 15">
    <name type="scientific">Kingdonia uniflora</name>
    <dbReference type="NCBI Taxonomy" id="39325"/>
    <lineage>
        <taxon>Eukaryota</taxon>
        <taxon>Viridiplantae</taxon>
        <taxon>Streptophyta</taxon>
        <taxon>Embryophyta</taxon>
        <taxon>Tracheophyta</taxon>
        <taxon>Spermatophyta</taxon>
        <taxon>Magnoliopsida</taxon>
        <taxon>Ranunculales</taxon>
        <taxon>Circaeasteraceae</taxon>
        <taxon>Kingdonia</taxon>
    </lineage>
</organism>
<keyword evidence="7 11" id="KW-0863">Zinc-finger</keyword>
<dbReference type="InterPro" id="IPR056760">
    <property type="entry name" value="RING_XB3-like"/>
</dbReference>
<evidence type="ECO:0000256" key="12">
    <source>
        <dbReference type="SAM" id="MobiDB-lite"/>
    </source>
</evidence>
<comment type="pathway">
    <text evidence="2">Protein modification; protein ubiquitination.</text>
</comment>
<dbReference type="Proteomes" id="UP000541444">
    <property type="component" value="Unassembled WGS sequence"/>
</dbReference>
<gene>
    <name evidence="14" type="ORF">GIB67_028389</name>
</gene>
<evidence type="ECO:0000256" key="4">
    <source>
        <dbReference type="ARBA" id="ARBA00022679"/>
    </source>
</evidence>
<sequence length="300" mass="32138">MARKKTNATMVDNLAKLSSMFDELVEEVLGSRGFLTSPQKAMFGSMTNLLPIIGKFDVNLAKNDLDVDGHRDIGDNIIPLLLGTISGECGLRSSASSSCDESDACAVCLERECTVAAEGCGHELCARCALYLCSASNIPSGMVGPPGSIPCPLCRHGIISFVKLPSSTAKEFKLHLSLGFCTPCMLHTHGPDLSAATACIPEIRRNRVASVSSDMLCPVSCSPFPLSLPLCSCNDDPCSLEESQQRGTQEESPHLSQGTASLGQNIKLEGQRVERTTCSSMLWGRRSCHREHQCNSEINA</sequence>
<dbReference type="PROSITE" id="PS50089">
    <property type="entry name" value="ZF_RING_2"/>
    <property type="match status" value="1"/>
</dbReference>
<feature type="domain" description="RING-type" evidence="13">
    <location>
        <begin position="105"/>
        <end position="155"/>
    </location>
</feature>
<protein>
    <recommendedName>
        <fullName evidence="3">RING-type E3 ubiquitin transferase</fullName>
        <ecNumber evidence="3">2.3.2.27</ecNumber>
    </recommendedName>
</protein>
<keyword evidence="15" id="KW-1185">Reference proteome</keyword>
<keyword evidence="8" id="KW-0833">Ubl conjugation pathway</keyword>
<dbReference type="Gene3D" id="3.30.40.10">
    <property type="entry name" value="Zinc/RING finger domain, C3HC4 (zinc finger)"/>
    <property type="match status" value="1"/>
</dbReference>
<evidence type="ECO:0000256" key="8">
    <source>
        <dbReference type="ARBA" id="ARBA00022786"/>
    </source>
</evidence>
<evidence type="ECO:0000313" key="15">
    <source>
        <dbReference type="Proteomes" id="UP000541444"/>
    </source>
</evidence>
<dbReference type="InterPro" id="IPR001841">
    <property type="entry name" value="Znf_RING"/>
</dbReference>
<dbReference type="InterPro" id="IPR013083">
    <property type="entry name" value="Znf_RING/FYVE/PHD"/>
</dbReference>
<dbReference type="SUPFAM" id="SSF57850">
    <property type="entry name" value="RING/U-box"/>
    <property type="match status" value="1"/>
</dbReference>
<dbReference type="AlphaFoldDB" id="A0A7J7MI00"/>
<keyword evidence="9" id="KW-0862">Zinc</keyword>
<reference evidence="14 15" key="1">
    <citation type="journal article" date="2020" name="IScience">
        <title>Genome Sequencing of the Endangered Kingdonia uniflora (Circaeasteraceae, Ranunculales) Reveals Potential Mechanisms of Evolutionary Specialization.</title>
        <authorList>
            <person name="Sun Y."/>
            <person name="Deng T."/>
            <person name="Zhang A."/>
            <person name="Moore M.J."/>
            <person name="Landis J.B."/>
            <person name="Lin N."/>
            <person name="Zhang H."/>
            <person name="Zhang X."/>
            <person name="Huang J."/>
            <person name="Zhang X."/>
            <person name="Sun H."/>
            <person name="Wang H."/>
        </authorList>
    </citation>
    <scope>NUCLEOTIDE SEQUENCE [LARGE SCALE GENOMIC DNA]</scope>
    <source>
        <strain evidence="14">TB1705</strain>
        <tissue evidence="14">Leaf</tissue>
    </source>
</reference>
<dbReference type="EC" id="2.3.2.27" evidence="3"/>